<dbReference type="Gene3D" id="3.90.190.10">
    <property type="entry name" value="Protein tyrosine phosphatase superfamily"/>
    <property type="match status" value="1"/>
</dbReference>
<dbReference type="InterPro" id="IPR003595">
    <property type="entry name" value="Tyr_Pase_cat"/>
</dbReference>
<reference evidence="10" key="1">
    <citation type="submission" date="2020-10" db="EMBL/GenBank/DDBJ databases">
        <title>Chromosome-scale genome assembly of the Allis shad, Alosa alosa.</title>
        <authorList>
            <person name="Margot Z."/>
            <person name="Christophe K."/>
            <person name="Cabau C."/>
            <person name="Louis A."/>
            <person name="Berthelot C."/>
            <person name="Parey E."/>
            <person name="Roest Crollius H."/>
            <person name="Montfort J."/>
            <person name="Robinson-Rechavi M."/>
            <person name="Bucao C."/>
            <person name="Bouchez O."/>
            <person name="Gislard M."/>
            <person name="Lluch J."/>
            <person name="Milhes M."/>
            <person name="Lampietro C."/>
            <person name="Lopez Roques C."/>
            <person name="Donnadieu C."/>
            <person name="Braasch I."/>
            <person name="Desvignes T."/>
            <person name="Postlethwait J."/>
            <person name="Bobe J."/>
            <person name="Guiguen Y."/>
        </authorList>
    </citation>
    <scope>NUCLEOTIDE SEQUENCE</scope>
    <source>
        <strain evidence="10">M-15738</strain>
        <tissue evidence="10">Blood</tissue>
    </source>
</reference>
<dbReference type="PANTHER" id="PTHR23339">
    <property type="entry name" value="TYROSINE SPECIFIC PROTEIN PHOSPHATASE AND DUAL SPECIFICITY PROTEIN PHOSPHATASE"/>
    <property type="match status" value="1"/>
</dbReference>
<evidence type="ECO:0000256" key="5">
    <source>
        <dbReference type="ARBA" id="ARBA00060867"/>
    </source>
</evidence>
<keyword evidence="2" id="KW-0378">Hydrolase</keyword>
<dbReference type="Proteomes" id="UP000823561">
    <property type="component" value="Chromosome 10"/>
</dbReference>
<dbReference type="InterPro" id="IPR029021">
    <property type="entry name" value="Prot-tyrosine_phosphatase-like"/>
</dbReference>
<evidence type="ECO:0000256" key="7">
    <source>
        <dbReference type="SAM" id="MobiDB-lite"/>
    </source>
</evidence>
<evidence type="ECO:0000259" key="8">
    <source>
        <dbReference type="PROSITE" id="PS50054"/>
    </source>
</evidence>
<comment type="function">
    <text evidence="4">May play roles in cilia formation and/or maintenance.</text>
</comment>
<proteinExistence type="inferred from homology"/>
<accession>A0AAV6GLA6</accession>
<keyword evidence="1" id="KW-0970">Cilium biogenesis/degradation</keyword>
<dbReference type="GO" id="GO:0004725">
    <property type="term" value="F:protein tyrosine phosphatase activity"/>
    <property type="evidence" value="ECO:0007669"/>
    <property type="project" value="InterPro"/>
</dbReference>
<dbReference type="InterPro" id="IPR050561">
    <property type="entry name" value="PTP"/>
</dbReference>
<evidence type="ECO:0000256" key="3">
    <source>
        <dbReference type="ARBA" id="ARBA00022912"/>
    </source>
</evidence>
<dbReference type="InterPro" id="IPR016130">
    <property type="entry name" value="Tyr_Pase_AS"/>
</dbReference>
<comment type="similarity">
    <text evidence="5">Belongs to the protein-tyrosine phosphatase family. Non-receptor class PTPDC1 subfamily.</text>
</comment>
<evidence type="ECO:0000313" key="11">
    <source>
        <dbReference type="Proteomes" id="UP000823561"/>
    </source>
</evidence>
<dbReference type="PROSITE" id="PS00383">
    <property type="entry name" value="TYR_PHOSPHATASE_1"/>
    <property type="match status" value="1"/>
</dbReference>
<dbReference type="CDD" id="cd14506">
    <property type="entry name" value="PTP_PTPDC1"/>
    <property type="match status" value="1"/>
</dbReference>
<dbReference type="SUPFAM" id="SSF52799">
    <property type="entry name" value="(Phosphotyrosine protein) phosphatases II"/>
    <property type="match status" value="1"/>
</dbReference>
<sequence length="756" mass="84241">MKTSDNCTLTRNEEPASAMAAGVSLLSDVPYPSPVEPSTEMEPVSVRVPTAKYTKVGETLRHVIPGHMQCSMTCGGRACKYENPSRWSDEEQAIKGLYSSWITDNLLAMARPSTEIIEKYNIIEQFQGCGLKTVINLQRPGEHASCGNPLEAESGFTYRPEIFMEAGIYFYNFGWKDYGVASLTTILDMVKVMSFAIQEGKMAIHCHAGLGRTGVLLACYLVFTSRMSADQAILFVRAKRPNSIQTRGQLLCVREFAQFLVPLRSVFSCAEPRAHTVTLTQYLTRQRHLLHGYEARLMKHVPKPVQLICRLLLDVAENRTVPVDELRPAPELPDLAAEVEKTVSQQALQQLGKEMRGKGIPVPSPRVSLTTPVPVLLAHDRPLCSEQDMVWRQREPCNLLKPLRTLKRSLSLSDTALHILSSQMHPAGASASALSHRPMSDLFNPCFTFHNSLGDCESTWHPPGQPHCRGRSHDSDSPSNRSPSNSPISDKPQRKEAEKKPGGSCQSRRVPLRQSQRSMSVGYTESSRGTNESMLSAWDDEGCGKGCVDRGKSSAVSDLSSTEACDVNSEKPNFPFIALQNELSPQARRVLVAQALATESDQEELRDKVLEWQTELNSREGTWDRLCLERDPLVLSSLVWSWLEQLRDPVISHEDVEALEENNYSSQQALDSLDKGHKQTLLCILDCAAHLLEIPEEVEKGILDRIIKTFTKVDMESENGQAVCCTLRAVLTPVLHELRAKAEEEVDFIGQYAEYP</sequence>
<dbReference type="Pfam" id="PF00782">
    <property type="entry name" value="DSPc"/>
    <property type="match status" value="1"/>
</dbReference>
<dbReference type="GO" id="GO:0060271">
    <property type="term" value="P:cilium assembly"/>
    <property type="evidence" value="ECO:0007669"/>
    <property type="project" value="InterPro"/>
</dbReference>
<evidence type="ECO:0000259" key="9">
    <source>
        <dbReference type="PROSITE" id="PS50056"/>
    </source>
</evidence>
<dbReference type="EMBL" id="JADWDJ010000010">
    <property type="protein sequence ID" value="KAG5274787.1"/>
    <property type="molecule type" value="Genomic_DNA"/>
</dbReference>
<dbReference type="InterPro" id="IPR020422">
    <property type="entry name" value="TYR_PHOSPHATASE_DUAL_dom"/>
</dbReference>
<feature type="compositionally biased region" description="Low complexity" evidence="7">
    <location>
        <begin position="477"/>
        <end position="490"/>
    </location>
</feature>
<feature type="domain" description="Tyrosine-protein phosphatase" evidence="8">
    <location>
        <begin position="98"/>
        <end position="269"/>
    </location>
</feature>
<dbReference type="PROSITE" id="PS50056">
    <property type="entry name" value="TYR_PHOSPHATASE_2"/>
    <property type="match status" value="1"/>
</dbReference>
<dbReference type="AlphaFoldDB" id="A0AAV6GLA6"/>
<gene>
    <name evidence="10" type="ORF">AALO_G00140110</name>
</gene>
<feature type="region of interest" description="Disordered" evidence="7">
    <location>
        <begin position="462"/>
        <end position="532"/>
    </location>
</feature>
<dbReference type="InterPro" id="IPR049573">
    <property type="entry name" value="PTPDC1_PTP"/>
</dbReference>
<evidence type="ECO:0000256" key="2">
    <source>
        <dbReference type="ARBA" id="ARBA00022801"/>
    </source>
</evidence>
<dbReference type="SMART" id="SM00404">
    <property type="entry name" value="PTPc_motif"/>
    <property type="match status" value="1"/>
</dbReference>
<dbReference type="PROSITE" id="PS50054">
    <property type="entry name" value="TYR_PHOSPHATASE_DUAL"/>
    <property type="match status" value="1"/>
</dbReference>
<feature type="domain" description="Tyrosine specific protein phosphatases" evidence="9">
    <location>
        <begin position="184"/>
        <end position="251"/>
    </location>
</feature>
<dbReference type="SMART" id="SM00195">
    <property type="entry name" value="DSPc"/>
    <property type="match status" value="1"/>
</dbReference>
<organism evidence="10 11">
    <name type="scientific">Alosa alosa</name>
    <name type="common">allis shad</name>
    <dbReference type="NCBI Taxonomy" id="278164"/>
    <lineage>
        <taxon>Eukaryota</taxon>
        <taxon>Metazoa</taxon>
        <taxon>Chordata</taxon>
        <taxon>Craniata</taxon>
        <taxon>Vertebrata</taxon>
        <taxon>Euteleostomi</taxon>
        <taxon>Actinopterygii</taxon>
        <taxon>Neopterygii</taxon>
        <taxon>Teleostei</taxon>
        <taxon>Clupei</taxon>
        <taxon>Clupeiformes</taxon>
        <taxon>Clupeoidei</taxon>
        <taxon>Clupeidae</taxon>
        <taxon>Alosa</taxon>
    </lineage>
</organism>
<dbReference type="FunFam" id="3.90.190.10:FF:000027">
    <property type="entry name" value="Protein tyrosine phosphatase domain containing 1"/>
    <property type="match status" value="1"/>
</dbReference>
<evidence type="ECO:0000313" key="10">
    <source>
        <dbReference type="EMBL" id="KAG5274787.1"/>
    </source>
</evidence>
<evidence type="ECO:0000256" key="6">
    <source>
        <dbReference type="ARBA" id="ARBA00072096"/>
    </source>
</evidence>
<evidence type="ECO:0000256" key="1">
    <source>
        <dbReference type="ARBA" id="ARBA00022794"/>
    </source>
</evidence>
<protein>
    <recommendedName>
        <fullName evidence="6">Protein tyrosine phosphatase domain-containing protein 1</fullName>
    </recommendedName>
</protein>
<feature type="compositionally biased region" description="Basic and acidic residues" evidence="7">
    <location>
        <begin position="491"/>
        <end position="501"/>
    </location>
</feature>
<name>A0AAV6GLA6_9TELE</name>
<comment type="caution">
    <text evidence="10">The sequence shown here is derived from an EMBL/GenBank/DDBJ whole genome shotgun (WGS) entry which is preliminary data.</text>
</comment>
<dbReference type="InterPro" id="IPR000340">
    <property type="entry name" value="Dual-sp_phosphatase_cat-dom"/>
</dbReference>
<keyword evidence="3" id="KW-0904">Protein phosphatase</keyword>
<evidence type="ECO:0000256" key="4">
    <source>
        <dbReference type="ARBA" id="ARBA00056295"/>
    </source>
</evidence>
<feature type="compositionally biased region" description="Polar residues" evidence="7">
    <location>
        <begin position="513"/>
        <end position="532"/>
    </location>
</feature>
<keyword evidence="11" id="KW-1185">Reference proteome</keyword>
<dbReference type="InterPro" id="IPR000387">
    <property type="entry name" value="Tyr_Pase_dom"/>
</dbReference>